<reference evidence="10 11" key="1">
    <citation type="submission" date="2016-07" db="EMBL/GenBank/DDBJ databases">
        <title>Pervasive Adenine N6-methylation of Active Genes in Fungi.</title>
        <authorList>
            <consortium name="DOE Joint Genome Institute"/>
            <person name="Mondo S.J."/>
            <person name="Dannebaum R.O."/>
            <person name="Kuo R.C."/>
            <person name="Labutti K."/>
            <person name="Haridas S."/>
            <person name="Kuo A."/>
            <person name="Salamov A."/>
            <person name="Ahrendt S.R."/>
            <person name="Lipzen A."/>
            <person name="Sullivan W."/>
            <person name="Andreopoulos W.B."/>
            <person name="Clum A."/>
            <person name="Lindquist E."/>
            <person name="Daum C."/>
            <person name="Ramamoorthy G.K."/>
            <person name="Gryganskyi A."/>
            <person name="Culley D."/>
            <person name="Magnuson J.K."/>
            <person name="James T.Y."/>
            <person name="O'Malley M.A."/>
            <person name="Stajich J.E."/>
            <person name="Spatafora J.W."/>
            <person name="Visel A."/>
            <person name="Grigoriev I.V."/>
        </authorList>
    </citation>
    <scope>NUCLEOTIDE SEQUENCE [LARGE SCALE GENOMIC DNA]</scope>
    <source>
        <strain evidence="10 11">12-1054</strain>
    </source>
</reference>
<dbReference type="AlphaFoldDB" id="A0A1Y2FNC9"/>
<protein>
    <recommendedName>
        <fullName evidence="2">histidine kinase</fullName>
        <ecNumber evidence="2">2.7.13.3</ecNumber>
    </recommendedName>
</protein>
<dbReference type="InterPro" id="IPR005467">
    <property type="entry name" value="His_kinase_dom"/>
</dbReference>
<keyword evidence="7" id="KW-0812">Transmembrane</keyword>
<keyword evidence="11" id="KW-1185">Reference proteome</keyword>
<comment type="caution">
    <text evidence="10">The sequence shown here is derived from an EMBL/GenBank/DDBJ whole genome shotgun (WGS) entry which is preliminary data.</text>
</comment>
<keyword evidence="7" id="KW-0472">Membrane</keyword>
<proteinExistence type="predicted"/>
<dbReference type="GeneID" id="63784865"/>
<keyword evidence="5" id="KW-0418">Kinase</keyword>
<dbReference type="OMA" id="VDDDMIT"/>
<dbReference type="SUPFAM" id="SSF52172">
    <property type="entry name" value="CheY-like"/>
    <property type="match status" value="1"/>
</dbReference>
<dbReference type="SUPFAM" id="SSF47384">
    <property type="entry name" value="Homodimeric domain of signal transducing histidine kinase"/>
    <property type="match status" value="1"/>
</dbReference>
<evidence type="ECO:0000259" key="9">
    <source>
        <dbReference type="PROSITE" id="PS50110"/>
    </source>
</evidence>
<feature type="transmembrane region" description="Helical" evidence="7">
    <location>
        <begin position="93"/>
        <end position="117"/>
    </location>
</feature>
<dbReference type="GO" id="GO:0009927">
    <property type="term" value="F:histidine phosphotransfer kinase activity"/>
    <property type="evidence" value="ECO:0007669"/>
    <property type="project" value="TreeGrafter"/>
</dbReference>
<evidence type="ECO:0000256" key="3">
    <source>
        <dbReference type="ARBA" id="ARBA00022553"/>
    </source>
</evidence>
<dbReference type="Gene3D" id="1.10.287.130">
    <property type="match status" value="1"/>
</dbReference>
<dbReference type="EC" id="2.7.13.3" evidence="2"/>
<name>A0A1Y2FNC9_PROLT</name>
<dbReference type="STRING" id="56484.A0A1Y2FNC9"/>
<feature type="modified residue" description="4-aspartylphosphate" evidence="6">
    <location>
        <position position="686"/>
    </location>
</feature>
<dbReference type="Gene3D" id="3.40.50.2300">
    <property type="match status" value="1"/>
</dbReference>
<dbReference type="Proteomes" id="UP000193685">
    <property type="component" value="Unassembled WGS sequence"/>
</dbReference>
<dbReference type="SMART" id="SM00388">
    <property type="entry name" value="HisKA"/>
    <property type="match status" value="1"/>
</dbReference>
<dbReference type="PANTHER" id="PTHR43047">
    <property type="entry name" value="TWO-COMPONENT HISTIDINE PROTEIN KINASE"/>
    <property type="match status" value="1"/>
</dbReference>
<dbReference type="SMART" id="SM00387">
    <property type="entry name" value="HATPase_c"/>
    <property type="match status" value="1"/>
</dbReference>
<dbReference type="PROSITE" id="PS50110">
    <property type="entry name" value="RESPONSE_REGULATORY"/>
    <property type="match status" value="1"/>
</dbReference>
<evidence type="ECO:0000256" key="7">
    <source>
        <dbReference type="SAM" id="Phobius"/>
    </source>
</evidence>
<evidence type="ECO:0000313" key="11">
    <source>
        <dbReference type="Proteomes" id="UP000193685"/>
    </source>
</evidence>
<evidence type="ECO:0000313" key="10">
    <source>
        <dbReference type="EMBL" id="ORY85492.1"/>
    </source>
</evidence>
<feature type="domain" description="Response regulatory" evidence="9">
    <location>
        <begin position="632"/>
        <end position="751"/>
    </location>
</feature>
<evidence type="ECO:0000256" key="1">
    <source>
        <dbReference type="ARBA" id="ARBA00000085"/>
    </source>
</evidence>
<dbReference type="PROSITE" id="PS50109">
    <property type="entry name" value="HIS_KIN"/>
    <property type="match status" value="1"/>
</dbReference>
<dbReference type="Pfam" id="PF02518">
    <property type="entry name" value="HATPase_c"/>
    <property type="match status" value="1"/>
</dbReference>
<accession>A0A1Y2FNC9</accession>
<comment type="catalytic activity">
    <reaction evidence="1">
        <text>ATP + protein L-histidine = ADP + protein N-phospho-L-histidine.</text>
        <dbReference type="EC" id="2.7.13.3"/>
    </reaction>
</comment>
<dbReference type="CDD" id="cd00082">
    <property type="entry name" value="HisKA"/>
    <property type="match status" value="1"/>
</dbReference>
<evidence type="ECO:0000259" key="8">
    <source>
        <dbReference type="PROSITE" id="PS50109"/>
    </source>
</evidence>
<dbReference type="InterPro" id="IPR001789">
    <property type="entry name" value="Sig_transdc_resp-reg_receiver"/>
</dbReference>
<dbReference type="GO" id="GO:0000155">
    <property type="term" value="F:phosphorelay sensor kinase activity"/>
    <property type="evidence" value="ECO:0007669"/>
    <property type="project" value="InterPro"/>
</dbReference>
<keyword evidence="4" id="KW-0808">Transferase</keyword>
<dbReference type="SMART" id="SM00448">
    <property type="entry name" value="REC"/>
    <property type="match status" value="1"/>
</dbReference>
<dbReference type="InterPro" id="IPR036097">
    <property type="entry name" value="HisK_dim/P_sf"/>
</dbReference>
<dbReference type="InterPro" id="IPR003661">
    <property type="entry name" value="HisK_dim/P_dom"/>
</dbReference>
<dbReference type="Pfam" id="PF00072">
    <property type="entry name" value="Response_reg"/>
    <property type="match status" value="1"/>
</dbReference>
<organism evidence="10 11">
    <name type="scientific">Protomyces lactucae-debilis</name>
    <dbReference type="NCBI Taxonomy" id="2754530"/>
    <lineage>
        <taxon>Eukaryota</taxon>
        <taxon>Fungi</taxon>
        <taxon>Dikarya</taxon>
        <taxon>Ascomycota</taxon>
        <taxon>Taphrinomycotina</taxon>
        <taxon>Taphrinomycetes</taxon>
        <taxon>Taphrinales</taxon>
        <taxon>Protomycetaceae</taxon>
        <taxon>Protomyces</taxon>
    </lineage>
</organism>
<dbReference type="GO" id="GO:0005886">
    <property type="term" value="C:plasma membrane"/>
    <property type="evidence" value="ECO:0007669"/>
    <property type="project" value="TreeGrafter"/>
</dbReference>
<feature type="transmembrane region" description="Helical" evidence="7">
    <location>
        <begin position="129"/>
        <end position="147"/>
    </location>
</feature>
<gene>
    <name evidence="10" type="ORF">BCR37DRAFT_365079</name>
</gene>
<dbReference type="InterPro" id="IPR003594">
    <property type="entry name" value="HATPase_dom"/>
</dbReference>
<feature type="transmembrane region" description="Helical" evidence="7">
    <location>
        <begin position="154"/>
        <end position="173"/>
    </location>
</feature>
<dbReference type="CDD" id="cd17546">
    <property type="entry name" value="REC_hyHK_CKI1_RcsC-like"/>
    <property type="match status" value="1"/>
</dbReference>
<dbReference type="RefSeq" id="XP_040726974.1">
    <property type="nucleotide sequence ID" value="XM_040868266.1"/>
</dbReference>
<dbReference type="EMBL" id="MCFI01000004">
    <property type="protein sequence ID" value="ORY85492.1"/>
    <property type="molecule type" value="Genomic_DNA"/>
</dbReference>
<keyword evidence="7" id="KW-1133">Transmembrane helix</keyword>
<dbReference type="Pfam" id="PF00512">
    <property type="entry name" value="HisKA"/>
    <property type="match status" value="1"/>
</dbReference>
<evidence type="ECO:0000256" key="2">
    <source>
        <dbReference type="ARBA" id="ARBA00012438"/>
    </source>
</evidence>
<feature type="transmembrane region" description="Helical" evidence="7">
    <location>
        <begin position="61"/>
        <end position="81"/>
    </location>
</feature>
<evidence type="ECO:0000256" key="5">
    <source>
        <dbReference type="ARBA" id="ARBA00022777"/>
    </source>
</evidence>
<feature type="domain" description="Histidine kinase" evidence="8">
    <location>
        <begin position="237"/>
        <end position="500"/>
    </location>
</feature>
<dbReference type="InterPro" id="IPR036890">
    <property type="entry name" value="HATPase_C_sf"/>
</dbReference>
<evidence type="ECO:0000256" key="6">
    <source>
        <dbReference type="PROSITE-ProRule" id="PRU00169"/>
    </source>
</evidence>
<keyword evidence="3 6" id="KW-0597">Phosphoprotein</keyword>
<evidence type="ECO:0000256" key="4">
    <source>
        <dbReference type="ARBA" id="ARBA00022679"/>
    </source>
</evidence>
<dbReference type="OrthoDB" id="60033at2759"/>
<dbReference type="InterPro" id="IPR004358">
    <property type="entry name" value="Sig_transdc_His_kin-like_C"/>
</dbReference>
<dbReference type="SUPFAM" id="SSF55874">
    <property type="entry name" value="ATPase domain of HSP90 chaperone/DNA topoisomerase II/histidine kinase"/>
    <property type="match status" value="1"/>
</dbReference>
<dbReference type="PANTHER" id="PTHR43047:SF66">
    <property type="entry name" value="HISKA"/>
    <property type="match status" value="1"/>
</dbReference>
<dbReference type="PRINTS" id="PR00344">
    <property type="entry name" value="BCTRLSENSOR"/>
</dbReference>
<dbReference type="InterPro" id="IPR011006">
    <property type="entry name" value="CheY-like_superfamily"/>
</dbReference>
<dbReference type="Gene3D" id="3.30.565.10">
    <property type="entry name" value="Histidine kinase-like ATPase, C-terminal domain"/>
    <property type="match status" value="1"/>
</dbReference>
<feature type="transmembrane region" description="Helical" evidence="7">
    <location>
        <begin position="33"/>
        <end position="55"/>
    </location>
</feature>
<sequence length="769" mass="85495">MYTFTHHFFSMPFQDPEKERQYLKESWFLSKRMALIVSIYYYMAWAFMMGFYPRPWGVFDYYAWIGISGFFIIPLMPLIVLDVPKRFPNAWQLYVFALTWMWPLLLMLQLHVCHFYGSTPATCGTKDFVGVFYVLTVMPILAMLALGQSRFCTIVGTISALIFIAIAIVPIRISWLRHWFNYFFFIIFMTTISYMKEKTDRRIYSLRDQLKAQFKATQKAQISESRAADSKKRFVSYIFHEVRVPLNTALLSLQNLVGEEVFKGMAVEHVELVDVLQASLGMMEKVLNDVLDFNRMEAGKLMYTLAPFDFGKVIKSVLLGGAFAANSKDVGLSSALDPRINNFGLLVGDEMRLRQILSNLMSNACKFTESGGSVTIVTKLTYPTPDRNDVSISGASGTTTGTMSATTKVASSLPIKPEQKVTIRMEVQDTGLGISPRDVLKDRLFSPYVQTEIGKRQGGKGTGLGLALVRNIVELSGGRLGLRSCVGEGSTFWIEMSFGVADAHIFEAGLQRRASIVAHPTGTAPTDIDSANAAPAVATATITTLSQQGPGNIVAQRALLMGGQATAASVAEETMRRPSLVALHSSEFELAEIPIPANSTLPRAYAPADHELRTGSFSFGRPRDIDESEPCSVLVVDDDLLTRRLLARMLTRLGHAVEQSENGLLALNKIRERSRETRPYDLVLLDNQMPVMSGVEMVMQLRLEGLPTFVCGCTGNALSTDVQEYLDAGANHVLTKPVMEASIKRMVQLAKDYRSQPIQLHANDLFNVK</sequence>